<feature type="transmembrane region" description="Helical" evidence="10">
    <location>
        <begin position="143"/>
        <end position="164"/>
    </location>
</feature>
<evidence type="ECO:0000256" key="4">
    <source>
        <dbReference type="ARBA" id="ARBA00022692"/>
    </source>
</evidence>
<dbReference type="PANTHER" id="PTHR46925:SF2">
    <property type="entry name" value="G-PROTEIN COUPLED RECEPTOR TKR-1-RELATED"/>
    <property type="match status" value="1"/>
</dbReference>
<dbReference type="Pfam" id="PF00001">
    <property type="entry name" value="7tm_1"/>
    <property type="match status" value="1"/>
</dbReference>
<feature type="domain" description="G-protein coupled receptors family 1 profile" evidence="11">
    <location>
        <begin position="184"/>
        <end position="277"/>
    </location>
</feature>
<comment type="subcellular location">
    <subcellularLocation>
        <location evidence="1">Cell membrane</location>
        <topology evidence="1">Multi-pass membrane protein</topology>
    </subcellularLocation>
</comment>
<protein>
    <submittedName>
        <fullName evidence="13">Tachykinin-like peptides receptor 86C</fullName>
    </submittedName>
</protein>
<feature type="transmembrane region" description="Helical" evidence="10">
    <location>
        <begin position="170"/>
        <end position="189"/>
    </location>
</feature>
<feature type="transmembrane region" description="Helical" evidence="10">
    <location>
        <begin position="262"/>
        <end position="280"/>
    </location>
</feature>
<feature type="non-terminal residue" evidence="13">
    <location>
        <position position="282"/>
    </location>
</feature>
<dbReference type="RefSeq" id="XP_022251605.1">
    <property type="nucleotide sequence ID" value="XM_022395897.1"/>
</dbReference>
<accession>A0ABM1T6U9</accession>
<comment type="similarity">
    <text evidence="2">Belongs to the G-protein coupled receptor 1 family.</text>
</comment>
<evidence type="ECO:0000256" key="3">
    <source>
        <dbReference type="ARBA" id="ARBA00022475"/>
    </source>
</evidence>
<dbReference type="PRINTS" id="PR00237">
    <property type="entry name" value="GPCRRHODOPSN"/>
</dbReference>
<evidence type="ECO:0000256" key="6">
    <source>
        <dbReference type="ARBA" id="ARBA00023040"/>
    </source>
</evidence>
<evidence type="ECO:0000259" key="11">
    <source>
        <dbReference type="PROSITE" id="PS50262"/>
    </source>
</evidence>
<keyword evidence="4 10" id="KW-0812">Transmembrane</keyword>
<feature type="transmembrane region" description="Helical" evidence="10">
    <location>
        <begin position="107"/>
        <end position="131"/>
    </location>
</feature>
<keyword evidence="5 10" id="KW-1133">Transmembrane helix</keyword>
<evidence type="ECO:0000256" key="7">
    <source>
        <dbReference type="ARBA" id="ARBA00023136"/>
    </source>
</evidence>
<sequence>MSYRYNFTDMHELILKNLSDCMELWDKGIFEIDQNWTATERIQLLRLCFDKASTTEVSTRPFVLFWWQQMLWSIVFGLMILVALVGNAITIWIVLAHRRMKTVTNYFLLNLSAADFAMTLFNTIFNFIFMLDSHWPFGHLYCIINNFVAYLTVSSSVLTIMAVSLERYNIAFFLLTYGLPITSMAVAYISMSRVLWRQTLADESAQVQPEVVNSKRRVVRMLTCVVVIFGVCWLPYHIYFLYTYHDKDFVKAKFVQHLYLSIYWLAMANAMFNPLIYCWTNQ</sequence>
<keyword evidence="9" id="KW-0807">Transducer</keyword>
<name>A0ABM1T6U9_LIMPO</name>
<evidence type="ECO:0000256" key="2">
    <source>
        <dbReference type="ARBA" id="ARBA00010663"/>
    </source>
</evidence>
<proteinExistence type="inferred from homology"/>
<feature type="transmembrane region" description="Helical" evidence="10">
    <location>
        <begin position="70"/>
        <end position="95"/>
    </location>
</feature>
<feature type="domain" description="G-protein coupled receptors family 1 profile" evidence="11">
    <location>
        <begin position="86"/>
        <end position="181"/>
    </location>
</feature>
<keyword evidence="6" id="KW-0297">G-protein coupled receptor</keyword>
<evidence type="ECO:0000256" key="9">
    <source>
        <dbReference type="ARBA" id="ARBA00023224"/>
    </source>
</evidence>
<evidence type="ECO:0000256" key="10">
    <source>
        <dbReference type="SAM" id="Phobius"/>
    </source>
</evidence>
<evidence type="ECO:0000256" key="1">
    <source>
        <dbReference type="ARBA" id="ARBA00004651"/>
    </source>
</evidence>
<keyword evidence="7 10" id="KW-0472">Membrane</keyword>
<evidence type="ECO:0000256" key="5">
    <source>
        <dbReference type="ARBA" id="ARBA00022989"/>
    </source>
</evidence>
<evidence type="ECO:0000256" key="8">
    <source>
        <dbReference type="ARBA" id="ARBA00023170"/>
    </source>
</evidence>
<evidence type="ECO:0000313" key="13">
    <source>
        <dbReference type="RefSeq" id="XP_022251605.1"/>
    </source>
</evidence>
<keyword evidence="3" id="KW-1003">Cell membrane</keyword>
<dbReference type="InterPro" id="IPR001681">
    <property type="entry name" value="Neurokn_rcpt"/>
</dbReference>
<dbReference type="GeneID" id="106467700"/>
<evidence type="ECO:0000313" key="12">
    <source>
        <dbReference type="Proteomes" id="UP000694941"/>
    </source>
</evidence>
<dbReference type="PROSITE" id="PS50262">
    <property type="entry name" value="G_PROTEIN_RECEP_F1_2"/>
    <property type="match status" value="2"/>
</dbReference>
<dbReference type="Proteomes" id="UP000694941">
    <property type="component" value="Unplaced"/>
</dbReference>
<dbReference type="InterPro" id="IPR017452">
    <property type="entry name" value="GPCR_Rhodpsn_7TM"/>
</dbReference>
<reference evidence="13" key="1">
    <citation type="submission" date="2025-08" db="UniProtKB">
        <authorList>
            <consortium name="RefSeq"/>
        </authorList>
    </citation>
    <scope>IDENTIFICATION</scope>
    <source>
        <tissue evidence="13">Muscle</tissue>
    </source>
</reference>
<keyword evidence="12" id="KW-1185">Reference proteome</keyword>
<dbReference type="Gene3D" id="1.20.1070.10">
    <property type="entry name" value="Rhodopsin 7-helix transmembrane proteins"/>
    <property type="match status" value="2"/>
</dbReference>
<feature type="transmembrane region" description="Helical" evidence="10">
    <location>
        <begin position="218"/>
        <end position="242"/>
    </location>
</feature>
<gene>
    <name evidence="13" type="primary">LOC106467700</name>
</gene>
<dbReference type="PANTHER" id="PTHR46925">
    <property type="entry name" value="G-PROTEIN COUPLED RECEPTOR TKR-1-RELATED"/>
    <property type="match status" value="1"/>
</dbReference>
<keyword evidence="8" id="KW-0675">Receptor</keyword>
<dbReference type="SUPFAM" id="SSF81321">
    <property type="entry name" value="Family A G protein-coupled receptor-like"/>
    <property type="match status" value="1"/>
</dbReference>
<organism evidence="12 13">
    <name type="scientific">Limulus polyphemus</name>
    <name type="common">Atlantic horseshoe crab</name>
    <dbReference type="NCBI Taxonomy" id="6850"/>
    <lineage>
        <taxon>Eukaryota</taxon>
        <taxon>Metazoa</taxon>
        <taxon>Ecdysozoa</taxon>
        <taxon>Arthropoda</taxon>
        <taxon>Chelicerata</taxon>
        <taxon>Merostomata</taxon>
        <taxon>Xiphosura</taxon>
        <taxon>Limulidae</taxon>
        <taxon>Limulus</taxon>
    </lineage>
</organism>
<dbReference type="InterPro" id="IPR000276">
    <property type="entry name" value="GPCR_Rhodpsn"/>
</dbReference>